<evidence type="ECO:0008006" key="4">
    <source>
        <dbReference type="Google" id="ProtNLM"/>
    </source>
</evidence>
<dbReference type="Proteomes" id="UP000824890">
    <property type="component" value="Unassembled WGS sequence"/>
</dbReference>
<proteinExistence type="predicted"/>
<feature type="compositionally biased region" description="Basic residues" evidence="1">
    <location>
        <begin position="12"/>
        <end position="21"/>
    </location>
</feature>
<accession>A0ABQ7Y451</accession>
<feature type="compositionally biased region" description="Polar residues" evidence="1">
    <location>
        <begin position="1"/>
        <end position="11"/>
    </location>
</feature>
<dbReference type="EMBL" id="JAGKQM010000018">
    <property type="protein sequence ID" value="KAH0862944.1"/>
    <property type="molecule type" value="Genomic_DNA"/>
</dbReference>
<comment type="caution">
    <text evidence="2">The sequence shown here is derived from an EMBL/GenBank/DDBJ whole genome shotgun (WGS) entry which is preliminary data.</text>
</comment>
<feature type="non-terminal residue" evidence="2">
    <location>
        <position position="1"/>
    </location>
</feature>
<feature type="compositionally biased region" description="Low complexity" evidence="1">
    <location>
        <begin position="112"/>
        <end position="125"/>
    </location>
</feature>
<name>A0ABQ7Y451_BRANA</name>
<evidence type="ECO:0000313" key="2">
    <source>
        <dbReference type="EMBL" id="KAH0862944.1"/>
    </source>
</evidence>
<keyword evidence="3" id="KW-1185">Reference proteome</keyword>
<gene>
    <name evidence="2" type="ORF">HID58_080155</name>
</gene>
<evidence type="ECO:0000313" key="3">
    <source>
        <dbReference type="Proteomes" id="UP000824890"/>
    </source>
</evidence>
<feature type="region of interest" description="Disordered" evidence="1">
    <location>
        <begin position="1"/>
        <end position="23"/>
    </location>
</feature>
<sequence length="147" mass="16405">HYSAMSQITNKPSHRKRKPHTKSATTFSIMANENSSFQELAIGTTVSFKRGSTGERFHGSVFYFSPQLNGSLFGIQNVGVWRVDGRYERISGFNHFNLNDITELQVNVVPRQNPNTQDAQNNNNNDGSSSKSIESKMGALRLDPPSK</sequence>
<evidence type="ECO:0000256" key="1">
    <source>
        <dbReference type="SAM" id="MobiDB-lite"/>
    </source>
</evidence>
<feature type="region of interest" description="Disordered" evidence="1">
    <location>
        <begin position="112"/>
        <end position="147"/>
    </location>
</feature>
<reference evidence="2 3" key="1">
    <citation type="submission" date="2021-05" db="EMBL/GenBank/DDBJ databases">
        <title>Genome Assembly of Synthetic Allotetraploid Brassica napus Reveals Homoeologous Exchanges between Subgenomes.</title>
        <authorList>
            <person name="Davis J.T."/>
        </authorList>
    </citation>
    <scope>NUCLEOTIDE SEQUENCE [LARGE SCALE GENOMIC DNA]</scope>
    <source>
        <strain evidence="3">cv. Da-Ae</strain>
        <tissue evidence="2">Seedling</tissue>
    </source>
</reference>
<organism evidence="2 3">
    <name type="scientific">Brassica napus</name>
    <name type="common">Rape</name>
    <dbReference type="NCBI Taxonomy" id="3708"/>
    <lineage>
        <taxon>Eukaryota</taxon>
        <taxon>Viridiplantae</taxon>
        <taxon>Streptophyta</taxon>
        <taxon>Embryophyta</taxon>
        <taxon>Tracheophyta</taxon>
        <taxon>Spermatophyta</taxon>
        <taxon>Magnoliopsida</taxon>
        <taxon>eudicotyledons</taxon>
        <taxon>Gunneridae</taxon>
        <taxon>Pentapetalae</taxon>
        <taxon>rosids</taxon>
        <taxon>malvids</taxon>
        <taxon>Brassicales</taxon>
        <taxon>Brassicaceae</taxon>
        <taxon>Brassiceae</taxon>
        <taxon>Brassica</taxon>
    </lineage>
</organism>
<protein>
    <recommendedName>
        <fullName evidence="4">CAP-Gly domain-containing protein</fullName>
    </recommendedName>
</protein>